<accession>A0A645EM71</accession>
<proteinExistence type="predicted"/>
<reference evidence="1" key="1">
    <citation type="submission" date="2019-08" db="EMBL/GenBank/DDBJ databases">
        <authorList>
            <person name="Kucharzyk K."/>
            <person name="Murdoch R.W."/>
            <person name="Higgins S."/>
            <person name="Loffler F."/>
        </authorList>
    </citation>
    <scope>NUCLEOTIDE SEQUENCE</scope>
</reference>
<gene>
    <name evidence="1" type="ORF">SDC9_150334</name>
</gene>
<sequence>MLGGHGLAGLVQAVGLEETEAPVQQRQAVVGTLLLRRPAHQHRDQALVAALGRAQQAVAGRRGMPGLDAVHARVAPQQQVAVGLGDVAYGEFLDLVVRIRLGEVADQRAPQQRQVVRGGDMALGGQPVRVDEVGRLHADLLGVGIHQLGERLLAAGDVFGQRDRGIVAGLHHHALFHLLQRYEFQ</sequence>
<organism evidence="1">
    <name type="scientific">bioreactor metagenome</name>
    <dbReference type="NCBI Taxonomy" id="1076179"/>
    <lineage>
        <taxon>unclassified sequences</taxon>
        <taxon>metagenomes</taxon>
        <taxon>ecological metagenomes</taxon>
    </lineage>
</organism>
<comment type="caution">
    <text evidence="1">The sequence shown here is derived from an EMBL/GenBank/DDBJ whole genome shotgun (WGS) entry which is preliminary data.</text>
</comment>
<name>A0A645EM71_9ZZZZ</name>
<dbReference type="AlphaFoldDB" id="A0A645EM71"/>
<protein>
    <submittedName>
        <fullName evidence="1">Uncharacterized protein</fullName>
    </submittedName>
</protein>
<evidence type="ECO:0000313" key="1">
    <source>
        <dbReference type="EMBL" id="MPN03111.1"/>
    </source>
</evidence>
<dbReference type="EMBL" id="VSSQ01049041">
    <property type="protein sequence ID" value="MPN03111.1"/>
    <property type="molecule type" value="Genomic_DNA"/>
</dbReference>